<comment type="caution">
    <text evidence="1">The sequence shown here is derived from an EMBL/GenBank/DDBJ whole genome shotgun (WGS) entry which is preliminary data.</text>
</comment>
<dbReference type="STRING" id="1839936.SBU_000071"/>
<evidence type="ECO:0000313" key="2">
    <source>
        <dbReference type="Proteomes" id="UP000185779"/>
    </source>
</evidence>
<keyword evidence="2" id="KW-1185">Reference proteome</keyword>
<dbReference type="Proteomes" id="UP000185779">
    <property type="component" value="Unassembled WGS sequence"/>
</dbReference>
<dbReference type="AlphaFoldDB" id="A0A1F2P6E3"/>
<sequence>MNHGLVSGQLFCRITLKTPDHTGEDPIRAAKRLK</sequence>
<evidence type="ECO:0000313" key="1">
    <source>
        <dbReference type="EMBL" id="OFV66778.1"/>
    </source>
</evidence>
<protein>
    <submittedName>
        <fullName evidence="1">Uncharacterized protein</fullName>
    </submittedName>
</protein>
<dbReference type="EMBL" id="LYOR01000001">
    <property type="protein sequence ID" value="OFV66778.1"/>
    <property type="molecule type" value="Genomic_DNA"/>
</dbReference>
<proteinExistence type="predicted"/>
<accession>A0A1F2P6E3</accession>
<organism evidence="1 2">
    <name type="scientific">Candidatus Syntropharchaeum butanivorans</name>
    <dbReference type="NCBI Taxonomy" id="1839936"/>
    <lineage>
        <taxon>Archaea</taxon>
        <taxon>Methanobacteriati</taxon>
        <taxon>Methanobacteriota</taxon>
        <taxon>Stenosarchaea group</taxon>
        <taxon>Methanomicrobia</taxon>
        <taxon>Methanosarcinales</taxon>
        <taxon>ANME-2 cluster</taxon>
        <taxon>Candidatus Syntropharchaeum</taxon>
    </lineage>
</organism>
<reference evidence="1" key="1">
    <citation type="submission" date="2016-05" db="EMBL/GenBank/DDBJ databases">
        <title>Microbial consortia oxidize butane by reversing methanogenesis.</title>
        <authorList>
            <person name="Laso-Perez R."/>
            <person name="Richter M."/>
            <person name="Wegener G."/>
            <person name="Musat F."/>
        </authorList>
    </citation>
    <scope>NUCLEOTIDE SEQUENCE [LARGE SCALE GENOMIC DNA]</scope>
    <source>
        <strain evidence="1">BOX1</strain>
    </source>
</reference>
<gene>
    <name evidence="1" type="ORF">SBU_000071</name>
</gene>
<name>A0A1F2P6E3_9EURY</name>